<dbReference type="EMBL" id="CACVBM020001479">
    <property type="protein sequence ID" value="CAA7051486.1"/>
    <property type="molecule type" value="Genomic_DNA"/>
</dbReference>
<dbReference type="Proteomes" id="UP000467841">
    <property type="component" value="Unassembled WGS sequence"/>
</dbReference>
<keyword evidence="4" id="KW-1185">Reference proteome</keyword>
<accession>A0A6D2KAV4</accession>
<feature type="compositionally biased region" description="Basic and acidic residues" evidence="1">
    <location>
        <begin position="74"/>
        <end position="86"/>
    </location>
</feature>
<sequence>MDIAYLNKTWFLRGMHNGKHIYRFEHPTFGISKVLLPNTDLTSTNSRDGILFLPTADQLFMDGGDAMVDDEQGREEGEPSSRKTSELGEFDFIPYNASGSVSAIIKAHEHIGMLQKWCKKQDEVIKSSPRQSMSSRSKTLLQVTKQPKAASPTKPWSRR</sequence>
<gene>
    <name evidence="3" type="ORF">MERR_LOCUS38721</name>
</gene>
<feature type="region of interest" description="Disordered" evidence="1">
    <location>
        <begin position="63"/>
        <end position="87"/>
    </location>
</feature>
<evidence type="ECO:0000256" key="1">
    <source>
        <dbReference type="SAM" id="MobiDB-lite"/>
    </source>
</evidence>
<name>A0A6D2KAV4_9BRAS</name>
<organism evidence="3 4">
    <name type="scientific">Microthlaspi erraticum</name>
    <dbReference type="NCBI Taxonomy" id="1685480"/>
    <lineage>
        <taxon>Eukaryota</taxon>
        <taxon>Viridiplantae</taxon>
        <taxon>Streptophyta</taxon>
        <taxon>Embryophyta</taxon>
        <taxon>Tracheophyta</taxon>
        <taxon>Spermatophyta</taxon>
        <taxon>Magnoliopsida</taxon>
        <taxon>eudicotyledons</taxon>
        <taxon>Gunneridae</taxon>
        <taxon>Pentapetalae</taxon>
        <taxon>rosids</taxon>
        <taxon>malvids</taxon>
        <taxon>Brassicales</taxon>
        <taxon>Brassicaceae</taxon>
        <taxon>Coluteocarpeae</taxon>
        <taxon>Microthlaspi</taxon>
    </lineage>
</organism>
<reference evidence="3" key="1">
    <citation type="submission" date="2020-01" db="EMBL/GenBank/DDBJ databases">
        <authorList>
            <person name="Mishra B."/>
        </authorList>
    </citation>
    <scope>NUCLEOTIDE SEQUENCE [LARGE SCALE GENOMIC DNA]</scope>
</reference>
<dbReference type="Pfam" id="PF03078">
    <property type="entry name" value="ATHILA"/>
    <property type="match status" value="1"/>
</dbReference>
<dbReference type="InterPro" id="IPR004312">
    <property type="entry name" value="ATHILA_Orf1_C"/>
</dbReference>
<evidence type="ECO:0000259" key="2">
    <source>
        <dbReference type="Pfam" id="PF03078"/>
    </source>
</evidence>
<feature type="domain" description="Arabidopsis retrotransposon Orf1 C-terminal" evidence="2">
    <location>
        <begin position="1"/>
        <end position="129"/>
    </location>
</feature>
<feature type="compositionally biased region" description="Low complexity" evidence="1">
    <location>
        <begin position="127"/>
        <end position="137"/>
    </location>
</feature>
<feature type="region of interest" description="Disordered" evidence="1">
    <location>
        <begin position="122"/>
        <end position="159"/>
    </location>
</feature>
<protein>
    <recommendedName>
        <fullName evidence="2">Arabidopsis retrotransposon Orf1 C-terminal domain-containing protein</fullName>
    </recommendedName>
</protein>
<evidence type="ECO:0000313" key="4">
    <source>
        <dbReference type="Proteomes" id="UP000467841"/>
    </source>
</evidence>
<evidence type="ECO:0000313" key="3">
    <source>
        <dbReference type="EMBL" id="CAA7051486.1"/>
    </source>
</evidence>
<dbReference type="AlphaFoldDB" id="A0A6D2KAV4"/>
<proteinExistence type="predicted"/>
<comment type="caution">
    <text evidence="3">The sequence shown here is derived from an EMBL/GenBank/DDBJ whole genome shotgun (WGS) entry which is preliminary data.</text>
</comment>